<feature type="domain" description="NXPE C-terminal" evidence="1">
    <location>
        <begin position="292"/>
        <end position="515"/>
    </location>
</feature>
<dbReference type="AlphaFoldDB" id="A0A9W3A8E0"/>
<dbReference type="OrthoDB" id="8675562at2759"/>
<reference evidence="3 4" key="1">
    <citation type="submission" date="2025-04" db="UniProtKB">
        <authorList>
            <consortium name="RefSeq"/>
        </authorList>
    </citation>
    <scope>IDENTIFICATION</scope>
</reference>
<dbReference type="PANTHER" id="PTHR16165:SF5">
    <property type="entry name" value="NXPE FAMILY MEMBER 3"/>
    <property type="match status" value="1"/>
</dbReference>
<proteinExistence type="predicted"/>
<accession>A0A9W3A8E0</accession>
<evidence type="ECO:0000313" key="3">
    <source>
        <dbReference type="RefSeq" id="XP_055883612.1"/>
    </source>
</evidence>
<evidence type="ECO:0000259" key="1">
    <source>
        <dbReference type="Pfam" id="PF24536"/>
    </source>
</evidence>
<evidence type="ECO:0000313" key="4">
    <source>
        <dbReference type="RefSeq" id="XP_055883613.1"/>
    </source>
</evidence>
<evidence type="ECO:0000313" key="2">
    <source>
        <dbReference type="Proteomes" id="UP001165740"/>
    </source>
</evidence>
<dbReference type="Pfam" id="PF24536">
    <property type="entry name" value="NXPE4_C"/>
    <property type="match status" value="1"/>
</dbReference>
<dbReference type="InterPro" id="IPR057106">
    <property type="entry name" value="NXPE4_C"/>
</dbReference>
<sequence length="522" mass="59385">MTLAVNCGAQWIREYLTTPPKDAWYDFEREYLMDLPITDLKKASSFVFSTAQLLNASTNFIIGDVVAVLVTIRDGYDQRKHKGGDEITAWFNDIQRDSKMAAKVTDFNNGTYLISSVLPWQGTLRLSIELTYSREFFMALLTSHLLIKAFQQTIAGFANTKANESTPCFNTPVLPGYNASEVCNLTSLNGSPWFCGLPVKKELTCQDYKWTRLLFNNADAPLLPAELSILRDRRYGLIGVKEPILIDVLAPSSSSQDKQMRIVPLIPCHQVPARKTWEQEESAGYFYADIGWVSLQCYPGHDFDAACRKDVEILFLGDSNLRGHYYMAADAIPCDHILKAASEKWHKPLLCLDKENNVTLRWLPHSNPFKTYATQWADPLNDLIPSNVAIDNIPTTGRYIVVLNHYLHITGQHISAYVDKMITIKNSLLNAFARNPSITVVLQGPHIVTREGSYRGGDMMIRFINRIHMDVFKELRDKVLYYPVLDMTIASRNNDTHPEAYVRREWTRYLFALMCNRLNGSS</sequence>
<protein>
    <submittedName>
        <fullName evidence="3 4">NXPE family member 1-like isoform X1</fullName>
    </submittedName>
</protein>
<dbReference type="OMA" id="CCEYRHP"/>
<organism evidence="2 3">
    <name type="scientific">Biomphalaria glabrata</name>
    <name type="common">Bloodfluke planorb</name>
    <name type="synonym">Freshwater snail</name>
    <dbReference type="NCBI Taxonomy" id="6526"/>
    <lineage>
        <taxon>Eukaryota</taxon>
        <taxon>Metazoa</taxon>
        <taxon>Spiralia</taxon>
        <taxon>Lophotrochozoa</taxon>
        <taxon>Mollusca</taxon>
        <taxon>Gastropoda</taxon>
        <taxon>Heterobranchia</taxon>
        <taxon>Euthyneura</taxon>
        <taxon>Panpulmonata</taxon>
        <taxon>Hygrophila</taxon>
        <taxon>Lymnaeoidea</taxon>
        <taxon>Planorbidae</taxon>
        <taxon>Biomphalaria</taxon>
    </lineage>
</organism>
<dbReference type="GeneID" id="106065228"/>
<dbReference type="RefSeq" id="XP_055883614.1">
    <property type="nucleotide sequence ID" value="XM_056027639.1"/>
</dbReference>
<dbReference type="PANTHER" id="PTHR16165">
    <property type="entry name" value="NXPE FAMILY MEMBER"/>
    <property type="match status" value="1"/>
</dbReference>
<dbReference type="Proteomes" id="UP001165740">
    <property type="component" value="Chromosome 4"/>
</dbReference>
<dbReference type="RefSeq" id="XP_055883613.1">
    <property type="nucleotide sequence ID" value="XM_056027638.1"/>
</dbReference>
<name>A0A9W3A8E0_BIOGL</name>
<keyword evidence="2" id="KW-1185">Reference proteome</keyword>
<gene>
    <name evidence="3 4 5" type="primary">LOC106065228</name>
</gene>
<evidence type="ECO:0000313" key="5">
    <source>
        <dbReference type="RefSeq" id="XP_055883614.1"/>
    </source>
</evidence>
<dbReference type="RefSeq" id="XP_055883612.1">
    <property type="nucleotide sequence ID" value="XM_056027637.1"/>
</dbReference>